<comment type="caution">
    <text evidence="2">The sequence shown here is derived from an EMBL/GenBank/DDBJ whole genome shotgun (WGS) entry which is preliminary data.</text>
</comment>
<reference evidence="2 3" key="1">
    <citation type="submission" date="2018-02" db="EMBL/GenBank/DDBJ databases">
        <title>Comparative genomes isolates from brazilian mangrove.</title>
        <authorList>
            <person name="Araujo J.E."/>
            <person name="Taketani R.G."/>
            <person name="Silva M.C.P."/>
            <person name="Loureco M.V."/>
            <person name="Andreote F.D."/>
        </authorList>
    </citation>
    <scope>NUCLEOTIDE SEQUENCE [LARGE SCALE GENOMIC DNA]</scope>
    <source>
        <strain evidence="2 3">NAP PRIS-MGV</strain>
    </source>
</reference>
<dbReference type="Proteomes" id="UP000239388">
    <property type="component" value="Unassembled WGS sequence"/>
</dbReference>
<evidence type="ECO:0000259" key="1">
    <source>
        <dbReference type="Pfam" id="PF04664"/>
    </source>
</evidence>
<dbReference type="Pfam" id="PF04664">
    <property type="entry name" value="OGFr_N"/>
    <property type="match status" value="1"/>
</dbReference>
<organism evidence="2 3">
    <name type="scientific">Blastopirellula marina</name>
    <dbReference type="NCBI Taxonomy" id="124"/>
    <lineage>
        <taxon>Bacteria</taxon>
        <taxon>Pseudomonadati</taxon>
        <taxon>Planctomycetota</taxon>
        <taxon>Planctomycetia</taxon>
        <taxon>Pirellulales</taxon>
        <taxon>Pirellulaceae</taxon>
        <taxon>Blastopirellula</taxon>
    </lineage>
</organism>
<dbReference type="RefSeq" id="WP_105353040.1">
    <property type="nucleotide sequence ID" value="NZ_PUIB01000011.1"/>
</dbReference>
<accession>A0A2S8G0N3</accession>
<dbReference type="AlphaFoldDB" id="A0A2S8G0N3"/>
<dbReference type="GO" id="GO:0140625">
    <property type="term" value="F:opioid growth factor receptor activity"/>
    <property type="evidence" value="ECO:0007669"/>
    <property type="project" value="InterPro"/>
</dbReference>
<evidence type="ECO:0000313" key="3">
    <source>
        <dbReference type="Proteomes" id="UP000239388"/>
    </source>
</evidence>
<feature type="domain" description="Opioid growth factor receptor (OGFr) conserved" evidence="1">
    <location>
        <begin position="30"/>
        <end position="135"/>
    </location>
</feature>
<evidence type="ECO:0000313" key="2">
    <source>
        <dbReference type="EMBL" id="PQO38005.1"/>
    </source>
</evidence>
<name>A0A2S8G0N3_9BACT</name>
<dbReference type="GO" id="GO:0016020">
    <property type="term" value="C:membrane"/>
    <property type="evidence" value="ECO:0007669"/>
    <property type="project" value="InterPro"/>
</dbReference>
<sequence>MTARVLDFYCDGGTDSSGRTLDDMIAMSDRELEFHHDIIQWMFPLHEASNFNPDCPLVDEQSAETLQGDRIAQTRMREVLERFASFLGFKRDASGQYESDPKLAANRANWQTPHNHNLLRITRVIRSLRLFGLEAESQSFFAAVYESACKSGCLSERTIGYWRLALEDPPFETLRK</sequence>
<dbReference type="PANTHER" id="PTHR14015:SF2">
    <property type="entry name" value="OPIOID GROWTH FACTOR RECEPTOR (OGFR) CONSERVED DOMAIN-CONTAINING PROTEIN"/>
    <property type="match status" value="1"/>
</dbReference>
<dbReference type="PANTHER" id="PTHR14015">
    <property type="entry name" value="OPIOID GROWTH FACTOR RECEPTOR OGFR ZETA-TYPE OPIOID RECEPTOR"/>
    <property type="match status" value="1"/>
</dbReference>
<protein>
    <recommendedName>
        <fullName evidence="1">Opioid growth factor receptor (OGFr) conserved domain-containing protein</fullName>
    </recommendedName>
</protein>
<dbReference type="EMBL" id="PUIB01000011">
    <property type="protein sequence ID" value="PQO38005.1"/>
    <property type="molecule type" value="Genomic_DNA"/>
</dbReference>
<gene>
    <name evidence="2" type="ORF">C5Y98_07910</name>
</gene>
<proteinExistence type="predicted"/>
<dbReference type="InterPro" id="IPR006757">
    <property type="entry name" value="OGF_rcpt"/>
</dbReference>
<dbReference type="InterPro" id="IPR039574">
    <property type="entry name" value="OGFr"/>
</dbReference>
<dbReference type="OrthoDB" id="273514at2"/>